<name>A0ABW6HYK4_9FLAO</name>
<comment type="caution">
    <text evidence="8">The sequence shown here is derived from an EMBL/GenBank/DDBJ whole genome shotgun (WGS) entry which is preliminary data.</text>
</comment>
<comment type="subcellular location">
    <subcellularLocation>
        <location evidence="1">Cell outer membrane</location>
        <topology evidence="1">Multi-pass membrane protein</topology>
    </subcellularLocation>
</comment>
<evidence type="ECO:0000256" key="1">
    <source>
        <dbReference type="ARBA" id="ARBA00004571"/>
    </source>
</evidence>
<dbReference type="InterPro" id="IPR036942">
    <property type="entry name" value="Beta-barrel_TonB_sf"/>
</dbReference>
<sequence length="606" mass="68747">MTYKDLNIKSFTNNVATFSVPFPSGRVGVGILFLLVSQFSFAQKKEQIGTETVNVVKPYTPTISDAFKVKETPSLEEEGNAKKETIKYTIFSFPVASTFTPSKGKAEGVEKEKQEHLFKNYATFGIGNYGRFIGELFVNHDLNETNYVGGMFKHHSSQGGIKGVELEDRFYDTSIDLTYGAHEKELSWNFDLGYQNQVYNWYGLPTDFGSAMTPSDRRTLINGIKPQQDYNTITAGGKIDFNEGVFDEAIVKFNHFSDMYGSSENRFYVKPSFKVDIMDTAIKTNVIVDYVGGSFKKNYSNTNIEPLKYGFTNFGIAPSFVVLKDDWTLNIGAGIFYSLDNEKSNNKFLIYPQISASYKVVGDLMIFYAGAEGNLEQNSYQDFVKENPFLSPTLNIAPTDKQYDIFAGLKGKLTNNVSYNVRGSYLNERNKALFRSNDYNENSTNENYAFGNSLQIVYDDMRTLSFYGELKADFSKNVTFGVNGTFSSYTNDFQSEAWNLPKVKVNSNIDFAITKKWFAGVNVFYVGERKDYKTNTDLVYIVAPSQNPIVLKSYFDLNANVGFKYNERFTAFLRANNITNKAYEKWLDYTVQGFQIVAGVNYKFDF</sequence>
<evidence type="ECO:0000256" key="5">
    <source>
        <dbReference type="ARBA" id="ARBA00022729"/>
    </source>
</evidence>
<organism evidence="8 9">
    <name type="scientific">Flavobacterium xylosi</name>
    <dbReference type="NCBI Taxonomy" id="3230415"/>
    <lineage>
        <taxon>Bacteria</taxon>
        <taxon>Pseudomonadati</taxon>
        <taxon>Bacteroidota</taxon>
        <taxon>Flavobacteriia</taxon>
        <taxon>Flavobacteriales</taxon>
        <taxon>Flavobacteriaceae</taxon>
        <taxon>Flavobacterium</taxon>
    </lineage>
</organism>
<keyword evidence="7" id="KW-0998">Cell outer membrane</keyword>
<keyword evidence="6" id="KW-0472">Membrane</keyword>
<dbReference type="PANTHER" id="PTHR30069:SF29">
    <property type="entry name" value="HEMOGLOBIN AND HEMOGLOBIN-HAPTOGLOBIN-BINDING PROTEIN 1-RELATED"/>
    <property type="match status" value="1"/>
</dbReference>
<evidence type="ECO:0000256" key="3">
    <source>
        <dbReference type="ARBA" id="ARBA00022452"/>
    </source>
</evidence>
<keyword evidence="8" id="KW-0675">Receptor</keyword>
<accession>A0ABW6HYK4</accession>
<evidence type="ECO:0000313" key="8">
    <source>
        <dbReference type="EMBL" id="MFE3869094.1"/>
    </source>
</evidence>
<dbReference type="Gene3D" id="2.40.170.20">
    <property type="entry name" value="TonB-dependent receptor, beta-barrel domain"/>
    <property type="match status" value="1"/>
</dbReference>
<evidence type="ECO:0000256" key="4">
    <source>
        <dbReference type="ARBA" id="ARBA00022692"/>
    </source>
</evidence>
<dbReference type="RefSeq" id="WP_379855706.1">
    <property type="nucleotide sequence ID" value="NZ_JBHZPZ010000018.1"/>
</dbReference>
<evidence type="ECO:0000256" key="6">
    <source>
        <dbReference type="ARBA" id="ARBA00023136"/>
    </source>
</evidence>
<keyword evidence="2" id="KW-0813">Transport</keyword>
<gene>
    <name evidence="8" type="ORF">ACFX5E_13575</name>
</gene>
<keyword evidence="3" id="KW-1134">Transmembrane beta strand</keyword>
<dbReference type="InterPro" id="IPR039426">
    <property type="entry name" value="TonB-dep_rcpt-like"/>
</dbReference>
<keyword evidence="9" id="KW-1185">Reference proteome</keyword>
<dbReference type="PANTHER" id="PTHR30069">
    <property type="entry name" value="TONB-DEPENDENT OUTER MEMBRANE RECEPTOR"/>
    <property type="match status" value="1"/>
</dbReference>
<evidence type="ECO:0000256" key="2">
    <source>
        <dbReference type="ARBA" id="ARBA00022448"/>
    </source>
</evidence>
<proteinExistence type="predicted"/>
<keyword evidence="4" id="KW-0812">Transmembrane</keyword>
<evidence type="ECO:0000256" key="7">
    <source>
        <dbReference type="ARBA" id="ARBA00023237"/>
    </source>
</evidence>
<protein>
    <submittedName>
        <fullName evidence="8">TonB-dependent receptor</fullName>
    </submittedName>
</protein>
<dbReference type="SUPFAM" id="SSF56935">
    <property type="entry name" value="Porins"/>
    <property type="match status" value="1"/>
</dbReference>
<dbReference type="EMBL" id="JBHZPZ010000018">
    <property type="protein sequence ID" value="MFE3869094.1"/>
    <property type="molecule type" value="Genomic_DNA"/>
</dbReference>
<evidence type="ECO:0000313" key="9">
    <source>
        <dbReference type="Proteomes" id="UP001600109"/>
    </source>
</evidence>
<dbReference type="Proteomes" id="UP001600109">
    <property type="component" value="Unassembled WGS sequence"/>
</dbReference>
<keyword evidence="5" id="KW-0732">Signal</keyword>
<reference evidence="8 9" key="1">
    <citation type="submission" date="2024-06" db="EMBL/GenBank/DDBJ databases">
        <title>Flavobacterium spp. isolated from glacier.</title>
        <authorList>
            <person name="Han D."/>
        </authorList>
    </citation>
    <scope>NUCLEOTIDE SEQUENCE [LARGE SCALE GENOMIC DNA]</scope>
    <source>
        <strain evidence="8 9">LS2P90</strain>
    </source>
</reference>